<gene>
    <name evidence="2" type="ORF">J2X11_000520</name>
</gene>
<evidence type="ECO:0000256" key="1">
    <source>
        <dbReference type="SAM" id="SignalP"/>
    </source>
</evidence>
<name>A0ABU1UKJ1_9ACTN</name>
<feature type="signal peptide" evidence="1">
    <location>
        <begin position="1"/>
        <end position="20"/>
    </location>
</feature>
<comment type="caution">
    <text evidence="2">The sequence shown here is derived from an EMBL/GenBank/DDBJ whole genome shotgun (WGS) entry which is preliminary data.</text>
</comment>
<organism evidence="2 3">
    <name type="scientific">Aeromicrobium panaciterrae</name>
    <dbReference type="NCBI Taxonomy" id="363861"/>
    <lineage>
        <taxon>Bacteria</taxon>
        <taxon>Bacillati</taxon>
        <taxon>Actinomycetota</taxon>
        <taxon>Actinomycetes</taxon>
        <taxon>Propionibacteriales</taxon>
        <taxon>Nocardioidaceae</taxon>
        <taxon>Aeromicrobium</taxon>
    </lineage>
</organism>
<accession>A0ABU1UKJ1</accession>
<dbReference type="RefSeq" id="WP_309966454.1">
    <property type="nucleotide sequence ID" value="NZ_JAVDWH010000001.1"/>
</dbReference>
<dbReference type="PROSITE" id="PS51257">
    <property type="entry name" value="PROKAR_LIPOPROTEIN"/>
    <property type="match status" value="1"/>
</dbReference>
<proteinExistence type="predicted"/>
<evidence type="ECO:0008006" key="4">
    <source>
        <dbReference type="Google" id="ProtNLM"/>
    </source>
</evidence>
<keyword evidence="3" id="KW-1185">Reference proteome</keyword>
<keyword evidence="1" id="KW-0732">Signal</keyword>
<reference evidence="2 3" key="1">
    <citation type="submission" date="2023-07" db="EMBL/GenBank/DDBJ databases">
        <title>Sorghum-associated microbial communities from plants grown in Nebraska, USA.</title>
        <authorList>
            <person name="Schachtman D."/>
        </authorList>
    </citation>
    <scope>NUCLEOTIDE SEQUENCE [LARGE SCALE GENOMIC DNA]</scope>
    <source>
        <strain evidence="2 3">BE248</strain>
    </source>
</reference>
<feature type="chain" id="PRO_5045882020" description="DUF3558 domain-containing protein" evidence="1">
    <location>
        <begin position="21"/>
        <end position="186"/>
    </location>
</feature>
<evidence type="ECO:0000313" key="2">
    <source>
        <dbReference type="EMBL" id="MDR7085681.1"/>
    </source>
</evidence>
<protein>
    <recommendedName>
        <fullName evidence="4">DUF3558 domain-containing protein</fullName>
    </recommendedName>
</protein>
<evidence type="ECO:0000313" key="3">
    <source>
        <dbReference type="Proteomes" id="UP001257739"/>
    </source>
</evidence>
<dbReference type="Proteomes" id="UP001257739">
    <property type="component" value="Unassembled WGS sequence"/>
</dbReference>
<dbReference type="EMBL" id="JAVDWH010000001">
    <property type="protein sequence ID" value="MDR7085681.1"/>
    <property type="molecule type" value="Genomic_DNA"/>
</dbReference>
<sequence>MRKTLAAGAVLLMCALSACGGSDGGGSDASTGDKPDTSGETTAVFDACKSITPAEAEAVLGYPVTVEETPGGGCSWGSEEDPRLASLSVSAAGEADVNGGLEAAKAGTTAVLDGEAEDVPGLGDGAFLVIGPLKGGGGESIQAQGSILSGTQLITVGITQLGGAAVTADAVKAQADAGLKLVGSKL</sequence>